<feature type="chain" id="PRO_5013902406" description="SCP domain-containing protein" evidence="1">
    <location>
        <begin position="21"/>
        <end position="177"/>
    </location>
</feature>
<evidence type="ECO:0008006" key="4">
    <source>
        <dbReference type="Google" id="ProtNLM"/>
    </source>
</evidence>
<reference evidence="3" key="1">
    <citation type="submission" date="2017-10" db="EMBL/GenBank/DDBJ databases">
        <title>Rapid genome shrinkage in a self-fertile nematode reveals novel sperm competition proteins.</title>
        <authorList>
            <person name="Yin D."/>
            <person name="Schwarz E.M."/>
            <person name="Thomas C.G."/>
            <person name="Felde R.L."/>
            <person name="Korf I.F."/>
            <person name="Cutter A.D."/>
            <person name="Schartner C.M."/>
            <person name="Ralston E.J."/>
            <person name="Meyer B.J."/>
            <person name="Haag E.S."/>
        </authorList>
    </citation>
    <scope>NUCLEOTIDE SEQUENCE [LARGE SCALE GENOMIC DNA]</scope>
    <source>
        <strain evidence="3">JU1422</strain>
    </source>
</reference>
<gene>
    <name evidence="2" type="primary">Cnig_chr_III.g8784</name>
    <name evidence="2" type="ORF">B9Z55_008784</name>
</gene>
<comment type="caution">
    <text evidence="2">The sequence shown here is derived from an EMBL/GenBank/DDBJ whole genome shotgun (WGS) entry which is preliminary data.</text>
</comment>
<keyword evidence="3" id="KW-1185">Reference proteome</keyword>
<dbReference type="EMBL" id="PDUG01000003">
    <property type="protein sequence ID" value="PIC41327.1"/>
    <property type="molecule type" value="Genomic_DNA"/>
</dbReference>
<evidence type="ECO:0000313" key="3">
    <source>
        <dbReference type="Proteomes" id="UP000230233"/>
    </source>
</evidence>
<name>A0A2G5UP41_9PELO</name>
<sequence length="177" mass="19848">MRAVFSIVLILLFATTVSTGIRVKRGLSTDEQKKLVDTLNADRQAVGENMGIAFEKLIYSKGLELKAENFRCDLPDERFEVVPLKMNQDMKETVKSPTIGMYLFSREFFNPNNTKIGCSKEKTCSITFEDGPMAGKTAKFWGACRFGPKSHYDFDDSNTPEGAGMPSYEKYVDLLGI</sequence>
<accession>A0A2G5UP41</accession>
<feature type="signal peptide" evidence="1">
    <location>
        <begin position="1"/>
        <end position="20"/>
    </location>
</feature>
<dbReference type="OrthoDB" id="5902982at2759"/>
<evidence type="ECO:0000256" key="1">
    <source>
        <dbReference type="SAM" id="SignalP"/>
    </source>
</evidence>
<organism evidence="2 3">
    <name type="scientific">Caenorhabditis nigoni</name>
    <dbReference type="NCBI Taxonomy" id="1611254"/>
    <lineage>
        <taxon>Eukaryota</taxon>
        <taxon>Metazoa</taxon>
        <taxon>Ecdysozoa</taxon>
        <taxon>Nematoda</taxon>
        <taxon>Chromadorea</taxon>
        <taxon>Rhabditida</taxon>
        <taxon>Rhabditina</taxon>
        <taxon>Rhabditomorpha</taxon>
        <taxon>Rhabditoidea</taxon>
        <taxon>Rhabditidae</taxon>
        <taxon>Peloderinae</taxon>
        <taxon>Caenorhabditis</taxon>
    </lineage>
</organism>
<keyword evidence="1" id="KW-0732">Signal</keyword>
<evidence type="ECO:0000313" key="2">
    <source>
        <dbReference type="EMBL" id="PIC41327.1"/>
    </source>
</evidence>
<dbReference type="Proteomes" id="UP000230233">
    <property type="component" value="Chromosome III"/>
</dbReference>
<proteinExistence type="predicted"/>
<dbReference type="AlphaFoldDB" id="A0A2G5UP41"/>
<protein>
    <recommendedName>
        <fullName evidence="4">SCP domain-containing protein</fullName>
    </recommendedName>
</protein>